<keyword evidence="3" id="KW-1185">Reference proteome</keyword>
<accession>A0A3N4IUN2</accession>
<reference evidence="2 3" key="1">
    <citation type="journal article" date="2018" name="Nat. Ecol. Evol.">
        <title>Pezizomycetes genomes reveal the molecular basis of ectomycorrhizal truffle lifestyle.</title>
        <authorList>
            <person name="Murat C."/>
            <person name="Payen T."/>
            <person name="Noel B."/>
            <person name="Kuo A."/>
            <person name="Morin E."/>
            <person name="Chen J."/>
            <person name="Kohler A."/>
            <person name="Krizsan K."/>
            <person name="Balestrini R."/>
            <person name="Da Silva C."/>
            <person name="Montanini B."/>
            <person name="Hainaut M."/>
            <person name="Levati E."/>
            <person name="Barry K.W."/>
            <person name="Belfiori B."/>
            <person name="Cichocki N."/>
            <person name="Clum A."/>
            <person name="Dockter R.B."/>
            <person name="Fauchery L."/>
            <person name="Guy J."/>
            <person name="Iotti M."/>
            <person name="Le Tacon F."/>
            <person name="Lindquist E.A."/>
            <person name="Lipzen A."/>
            <person name="Malagnac F."/>
            <person name="Mello A."/>
            <person name="Molinier V."/>
            <person name="Miyauchi S."/>
            <person name="Poulain J."/>
            <person name="Riccioni C."/>
            <person name="Rubini A."/>
            <person name="Sitrit Y."/>
            <person name="Splivallo R."/>
            <person name="Traeger S."/>
            <person name="Wang M."/>
            <person name="Zifcakova L."/>
            <person name="Wipf D."/>
            <person name="Zambonelli A."/>
            <person name="Paolocci F."/>
            <person name="Nowrousian M."/>
            <person name="Ottonello S."/>
            <person name="Baldrian P."/>
            <person name="Spatafora J.W."/>
            <person name="Henrissat B."/>
            <person name="Nagy L.G."/>
            <person name="Aury J.M."/>
            <person name="Wincker P."/>
            <person name="Grigoriev I.V."/>
            <person name="Bonfante P."/>
            <person name="Martin F.M."/>
        </authorList>
    </citation>
    <scope>NUCLEOTIDE SEQUENCE [LARGE SCALE GENOMIC DNA]</scope>
    <source>
        <strain evidence="2 3">120613-1</strain>
    </source>
</reference>
<protein>
    <submittedName>
        <fullName evidence="2">Uncharacterized protein</fullName>
    </submittedName>
</protein>
<organism evidence="2 3">
    <name type="scientific">Choiromyces venosus 120613-1</name>
    <dbReference type="NCBI Taxonomy" id="1336337"/>
    <lineage>
        <taxon>Eukaryota</taxon>
        <taxon>Fungi</taxon>
        <taxon>Dikarya</taxon>
        <taxon>Ascomycota</taxon>
        <taxon>Pezizomycotina</taxon>
        <taxon>Pezizomycetes</taxon>
        <taxon>Pezizales</taxon>
        <taxon>Tuberaceae</taxon>
        <taxon>Choiromyces</taxon>
    </lineage>
</organism>
<dbReference type="EMBL" id="ML120576">
    <property type="protein sequence ID" value="RPA89496.1"/>
    <property type="molecule type" value="Genomic_DNA"/>
</dbReference>
<evidence type="ECO:0000313" key="2">
    <source>
        <dbReference type="EMBL" id="RPA89496.1"/>
    </source>
</evidence>
<dbReference type="Proteomes" id="UP000276215">
    <property type="component" value="Unassembled WGS sequence"/>
</dbReference>
<feature type="compositionally biased region" description="Basic and acidic residues" evidence="1">
    <location>
        <begin position="82"/>
        <end position="96"/>
    </location>
</feature>
<evidence type="ECO:0000256" key="1">
    <source>
        <dbReference type="SAM" id="MobiDB-lite"/>
    </source>
</evidence>
<feature type="region of interest" description="Disordered" evidence="1">
    <location>
        <begin position="48"/>
        <end position="104"/>
    </location>
</feature>
<proteinExistence type="predicted"/>
<sequence>MIECWIHWFIYCSSQEDSLGKFVKSGLISGLLGSCRRGIMIEVQWEDEPSEEEFRGNEMMEDEFQKDKLMENEFREDELMEDEPRKDEPRKDKLAEDEQYNDEP</sequence>
<dbReference type="AlphaFoldDB" id="A0A3N4IUN2"/>
<feature type="compositionally biased region" description="Basic and acidic residues" evidence="1">
    <location>
        <begin position="52"/>
        <end position="73"/>
    </location>
</feature>
<evidence type="ECO:0000313" key="3">
    <source>
        <dbReference type="Proteomes" id="UP000276215"/>
    </source>
</evidence>
<name>A0A3N4IUN2_9PEZI</name>
<gene>
    <name evidence="2" type="ORF">L873DRAFT_1796068</name>
</gene>